<protein>
    <submittedName>
        <fullName evidence="1">Uncharacterized protein</fullName>
    </submittedName>
</protein>
<sequence length="101" mass="11188">MGTQRQNDLLLVAKRQSTTMLFGISRSRVGRLRVLFDGGPSYPEMIDTLQTMRDEYGHLVKRGEKLTASEWLQRINASGARLTLAQLAAVETLMSGAASFT</sequence>
<proteinExistence type="predicted"/>
<dbReference type="GeneID" id="87478888"/>
<dbReference type="RefSeq" id="WP_213606762.1">
    <property type="nucleotide sequence ID" value="NZ_CP074676.1"/>
</dbReference>
<organism evidence="1 2">
    <name type="scientific">Pseudomonas qingdaonensis</name>
    <dbReference type="NCBI Taxonomy" id="2056231"/>
    <lineage>
        <taxon>Bacteria</taxon>
        <taxon>Pseudomonadati</taxon>
        <taxon>Pseudomonadota</taxon>
        <taxon>Gammaproteobacteria</taxon>
        <taxon>Pseudomonadales</taxon>
        <taxon>Pseudomonadaceae</taxon>
        <taxon>Pseudomonas</taxon>
    </lineage>
</organism>
<keyword evidence="2" id="KW-1185">Reference proteome</keyword>
<evidence type="ECO:0000313" key="1">
    <source>
        <dbReference type="EMBL" id="QVL19283.1"/>
    </source>
</evidence>
<dbReference type="EMBL" id="CP074676">
    <property type="protein sequence ID" value="QVL19283.1"/>
    <property type="molecule type" value="Genomic_DNA"/>
</dbReference>
<dbReference type="Proteomes" id="UP000678154">
    <property type="component" value="Chromosome"/>
</dbReference>
<reference evidence="1 2" key="1">
    <citation type="journal article" date="2016" name="J. Hazard. Mater.">
        <title>A newly isolated Pseudomonas putida S-1 strain for batch-mode-propanethiol degradation and continuous treatment of propanethiol-containing waste gas.</title>
        <authorList>
            <person name="Chen D.Z."/>
            <person name="Sun Y.M."/>
            <person name="Han L.M."/>
            <person name="Chen J."/>
            <person name="Ye J.X."/>
            <person name="Chen J.M."/>
        </authorList>
    </citation>
    <scope>NUCLEOTIDE SEQUENCE [LARGE SCALE GENOMIC DNA]</scope>
    <source>
        <strain evidence="1 2">S-1</strain>
    </source>
</reference>
<name>A0ABX8DU30_9PSED</name>
<accession>A0ABX8DU30</accession>
<evidence type="ECO:0000313" key="2">
    <source>
        <dbReference type="Proteomes" id="UP000678154"/>
    </source>
</evidence>
<gene>
    <name evidence="1" type="ORF">KH389_01490</name>
</gene>